<feature type="transmembrane region" description="Helical" evidence="1">
    <location>
        <begin position="152"/>
        <end position="182"/>
    </location>
</feature>
<evidence type="ECO:0000313" key="2">
    <source>
        <dbReference type="EMBL" id="GAA4500941.1"/>
    </source>
</evidence>
<keyword evidence="3" id="KW-1185">Reference proteome</keyword>
<organism evidence="2 3">
    <name type="scientific">Hymenobacter ginsengisoli</name>
    <dbReference type="NCBI Taxonomy" id="1051626"/>
    <lineage>
        <taxon>Bacteria</taxon>
        <taxon>Pseudomonadati</taxon>
        <taxon>Bacteroidota</taxon>
        <taxon>Cytophagia</taxon>
        <taxon>Cytophagales</taxon>
        <taxon>Hymenobacteraceae</taxon>
        <taxon>Hymenobacter</taxon>
    </lineage>
</organism>
<protein>
    <recommendedName>
        <fullName evidence="4">Glycosyltransferase RgtA/B/C/D-like domain-containing protein</fullName>
    </recommendedName>
</protein>
<reference evidence="3" key="1">
    <citation type="journal article" date="2019" name="Int. J. Syst. Evol. Microbiol.">
        <title>The Global Catalogue of Microorganisms (GCM) 10K type strain sequencing project: providing services to taxonomists for standard genome sequencing and annotation.</title>
        <authorList>
            <consortium name="The Broad Institute Genomics Platform"/>
            <consortium name="The Broad Institute Genome Sequencing Center for Infectious Disease"/>
            <person name="Wu L."/>
            <person name="Ma J."/>
        </authorList>
    </citation>
    <scope>NUCLEOTIDE SEQUENCE [LARGE SCALE GENOMIC DNA]</scope>
    <source>
        <strain evidence="3">JCM 17841</strain>
    </source>
</reference>
<feature type="transmembrane region" description="Helical" evidence="1">
    <location>
        <begin position="273"/>
        <end position="300"/>
    </location>
</feature>
<feature type="transmembrane region" description="Helical" evidence="1">
    <location>
        <begin position="320"/>
        <end position="338"/>
    </location>
</feature>
<evidence type="ECO:0000313" key="3">
    <source>
        <dbReference type="Proteomes" id="UP001501243"/>
    </source>
</evidence>
<dbReference type="Proteomes" id="UP001501243">
    <property type="component" value="Unassembled WGS sequence"/>
</dbReference>
<accession>A0ABP8QF67</accession>
<dbReference type="EMBL" id="BAABGQ010000006">
    <property type="protein sequence ID" value="GAA4500941.1"/>
    <property type="molecule type" value="Genomic_DNA"/>
</dbReference>
<evidence type="ECO:0000256" key="1">
    <source>
        <dbReference type="SAM" id="Phobius"/>
    </source>
</evidence>
<sequence length="462" mass="49918">MLLALVLALRLPLLWLGVPVSAAELRLLLLGEGVAGRAWPYRDLYDGTAPLAAAAAGLLELAWSRPLLLYRAAALGLLLVQALRFNAVLNRADVHPERGYLAGLTYLVVASLTSDLDTLSPLLIGHTFIIFALSALLPTSREGYDNRRLFRAGFLVGLAALCYLPLAFFVGLGLFAVLIFAANSFRSSLLLVCGFLSPYALVATVFLYVGALPGFSAMHLERGLRPAVAAADGLPPAVAWPLLVGVAVLLLLALLRAGSTALGLVLQSKFRQLMLVWLLVALAVLAVGRGLAPGSVLVLLPPLSYFGLYLWQQLPGRAGWLPELLFVLVLGLVVVLRYRELVPGLATLLRLPPESTFAPQPNPAYRQLAPGQPVLVLGPDRRAYLAHPAARPYLDWPLAETDFSHLNEYAAVVHIGRSLGQRPPVYILDQNKLLPRLRYLLPQVFGAYEPVPGVAGAYQLRK</sequence>
<proteinExistence type="predicted"/>
<keyword evidence="1" id="KW-0812">Transmembrane</keyword>
<feature type="transmembrane region" description="Helical" evidence="1">
    <location>
        <begin position="188"/>
        <end position="211"/>
    </location>
</feature>
<comment type="caution">
    <text evidence="2">The sequence shown here is derived from an EMBL/GenBank/DDBJ whole genome shotgun (WGS) entry which is preliminary data.</text>
</comment>
<keyword evidence="1" id="KW-1133">Transmembrane helix</keyword>
<gene>
    <name evidence="2" type="ORF">GCM10023172_22050</name>
</gene>
<keyword evidence="1" id="KW-0472">Membrane</keyword>
<name>A0ABP8QF67_9BACT</name>
<evidence type="ECO:0008006" key="4">
    <source>
        <dbReference type="Google" id="ProtNLM"/>
    </source>
</evidence>